<sequence>MFKKIYILVSIIQVISLLLLETKYYVILSAVVLFLLILLSINYLLSGGHLGLKVDSVVFRDYSYVIFLKTVFAVFGSIGLILVSCFSSLVIDYEKLIGYHFYYIVWFALFFVLFFVFDEVERSFVCKKITNVVVFLQYFVLIFSIFHTYGFLGEFFDNSGTVELFGIHFYRNTGLSLIESTALAYFVIIFYLAQSKVRCFAFGSYIDAIISIVVVVSTVSKPALVILGLLMVYYVAKASLLRIIAFSLSLSVTAIFFHETLYKFLASIFDYFLKASISSGSGRIDIWAKTLGLFEHVLIPFLGVGYRSPQVIGDGIGAHSYFIQTTVEFGVFSLLYMFINLYILWVGLRALNIEVIMRAIIISSVVFSFFFSEILNNKYAFFVIYFIIPIFICILKKNKERAAFDKFNSVGK</sequence>
<dbReference type="Proteomes" id="UP000196573">
    <property type="component" value="Unassembled WGS sequence"/>
</dbReference>
<keyword evidence="1" id="KW-0472">Membrane</keyword>
<feature type="transmembrane region" description="Helical" evidence="1">
    <location>
        <begin position="97"/>
        <end position="117"/>
    </location>
</feature>
<evidence type="ECO:0000313" key="3">
    <source>
        <dbReference type="Proteomes" id="UP000196573"/>
    </source>
</evidence>
<feature type="transmembrane region" description="Helical" evidence="1">
    <location>
        <begin position="66"/>
        <end position="91"/>
    </location>
</feature>
<feature type="transmembrane region" description="Helical" evidence="1">
    <location>
        <begin position="5"/>
        <end position="20"/>
    </location>
</feature>
<feature type="transmembrane region" description="Helical" evidence="1">
    <location>
        <begin position="129"/>
        <end position="149"/>
    </location>
</feature>
<feature type="transmembrane region" description="Helical" evidence="1">
    <location>
        <begin position="355"/>
        <end position="372"/>
    </location>
</feature>
<feature type="transmembrane region" description="Helical" evidence="1">
    <location>
        <begin position="205"/>
        <end position="234"/>
    </location>
</feature>
<organism evidence="2 3">
    <name type="scientific">Parendozoicomonas haliclonae</name>
    <dbReference type="NCBI Taxonomy" id="1960125"/>
    <lineage>
        <taxon>Bacteria</taxon>
        <taxon>Pseudomonadati</taxon>
        <taxon>Pseudomonadota</taxon>
        <taxon>Gammaproteobacteria</taxon>
        <taxon>Oceanospirillales</taxon>
        <taxon>Endozoicomonadaceae</taxon>
        <taxon>Parendozoicomonas</taxon>
    </lineage>
</organism>
<keyword evidence="1" id="KW-1133">Transmembrane helix</keyword>
<dbReference type="AlphaFoldDB" id="A0A1X7ARE7"/>
<feature type="transmembrane region" description="Helical" evidence="1">
    <location>
        <begin position="326"/>
        <end position="348"/>
    </location>
</feature>
<accession>A0A1X7ARE7</accession>
<dbReference type="EMBL" id="FWPT01000019">
    <property type="protein sequence ID" value="SMA50886.1"/>
    <property type="molecule type" value="Genomic_DNA"/>
</dbReference>
<keyword evidence="3" id="KW-1185">Reference proteome</keyword>
<name>A0A1X7ARE7_9GAMM</name>
<protein>
    <recommendedName>
        <fullName evidence="4">O-Antigen ligase</fullName>
    </recommendedName>
</protein>
<feature type="transmembrane region" description="Helical" evidence="1">
    <location>
        <begin position="378"/>
        <end position="395"/>
    </location>
</feature>
<reference evidence="2 3" key="1">
    <citation type="submission" date="2017-03" db="EMBL/GenBank/DDBJ databases">
        <authorList>
            <person name="Afonso C.L."/>
            <person name="Miller P.J."/>
            <person name="Scott M.A."/>
            <person name="Spackman E."/>
            <person name="Goraichik I."/>
            <person name="Dimitrov K.M."/>
            <person name="Suarez D.L."/>
            <person name="Swayne D.E."/>
        </authorList>
    </citation>
    <scope>NUCLEOTIDE SEQUENCE [LARGE SCALE GENOMIC DNA]</scope>
    <source>
        <strain evidence="2">SB41UT1</strain>
    </source>
</reference>
<keyword evidence="1" id="KW-0812">Transmembrane</keyword>
<proteinExistence type="predicted"/>
<evidence type="ECO:0000313" key="2">
    <source>
        <dbReference type="EMBL" id="SMA50886.1"/>
    </source>
</evidence>
<feature type="transmembrane region" description="Helical" evidence="1">
    <location>
        <begin position="26"/>
        <end position="45"/>
    </location>
</feature>
<gene>
    <name evidence="2" type="ORF">EHSB41UT_04704</name>
</gene>
<evidence type="ECO:0008006" key="4">
    <source>
        <dbReference type="Google" id="ProtNLM"/>
    </source>
</evidence>
<feature type="transmembrane region" description="Helical" evidence="1">
    <location>
        <begin position="169"/>
        <end position="193"/>
    </location>
</feature>
<dbReference type="RefSeq" id="WP_087113328.1">
    <property type="nucleotide sequence ID" value="NZ_FWPT01000019.1"/>
</dbReference>
<evidence type="ECO:0000256" key="1">
    <source>
        <dbReference type="SAM" id="Phobius"/>
    </source>
</evidence>
<feature type="transmembrane region" description="Helical" evidence="1">
    <location>
        <begin position="240"/>
        <end position="265"/>
    </location>
</feature>